<reference evidence="3" key="1">
    <citation type="submission" date="2021-12" db="EMBL/GenBank/DDBJ databases">
        <authorList>
            <person name="Zaccaron A."/>
            <person name="Stergiopoulos I."/>
        </authorList>
    </citation>
    <scope>NUCLEOTIDE SEQUENCE</scope>
    <source>
        <strain evidence="3">Race5_Kim</strain>
    </source>
</reference>
<dbReference type="PANTHER" id="PTHR11362">
    <property type="entry name" value="PHOSPHATIDYLETHANOLAMINE-BINDING PROTEIN"/>
    <property type="match status" value="1"/>
</dbReference>
<evidence type="ECO:0000256" key="1">
    <source>
        <dbReference type="SAM" id="Phobius"/>
    </source>
</evidence>
<dbReference type="SUPFAM" id="SSF49777">
    <property type="entry name" value="PEBP-like"/>
    <property type="match status" value="1"/>
</dbReference>
<feature type="signal peptide" evidence="2">
    <location>
        <begin position="1"/>
        <end position="18"/>
    </location>
</feature>
<dbReference type="RefSeq" id="XP_047767757.1">
    <property type="nucleotide sequence ID" value="XM_047912280.1"/>
</dbReference>
<keyword evidence="1" id="KW-1133">Transmembrane helix</keyword>
<dbReference type="KEGG" id="ffu:CLAFUR5_13132"/>
<feature type="transmembrane region" description="Helical" evidence="1">
    <location>
        <begin position="236"/>
        <end position="258"/>
    </location>
</feature>
<dbReference type="AlphaFoldDB" id="A0A9Q8PIW5"/>
<dbReference type="Proteomes" id="UP000756132">
    <property type="component" value="Chromosome 11"/>
</dbReference>
<dbReference type="InterPro" id="IPR035810">
    <property type="entry name" value="PEBP_euk"/>
</dbReference>
<dbReference type="OrthoDB" id="2506647at2759"/>
<name>A0A9Q8PIW5_PASFU</name>
<reference evidence="3" key="2">
    <citation type="journal article" date="2022" name="Microb. Genom.">
        <title>A chromosome-scale genome assembly of the tomato pathogen Cladosporium fulvum reveals a compartmentalized genome architecture and the presence of a dispensable chromosome.</title>
        <authorList>
            <person name="Zaccaron A.Z."/>
            <person name="Chen L.H."/>
            <person name="Samaras A."/>
            <person name="Stergiopoulos I."/>
        </authorList>
    </citation>
    <scope>NUCLEOTIDE SEQUENCE</scope>
    <source>
        <strain evidence="3">Race5_Kim</strain>
    </source>
</reference>
<organism evidence="3 4">
    <name type="scientific">Passalora fulva</name>
    <name type="common">Tomato leaf mold</name>
    <name type="synonym">Cladosporium fulvum</name>
    <dbReference type="NCBI Taxonomy" id="5499"/>
    <lineage>
        <taxon>Eukaryota</taxon>
        <taxon>Fungi</taxon>
        <taxon>Dikarya</taxon>
        <taxon>Ascomycota</taxon>
        <taxon>Pezizomycotina</taxon>
        <taxon>Dothideomycetes</taxon>
        <taxon>Dothideomycetidae</taxon>
        <taxon>Mycosphaerellales</taxon>
        <taxon>Mycosphaerellaceae</taxon>
        <taxon>Fulvia</taxon>
    </lineage>
</organism>
<dbReference type="Pfam" id="PF01161">
    <property type="entry name" value="PBP"/>
    <property type="match status" value="1"/>
</dbReference>
<dbReference type="InterPro" id="IPR036610">
    <property type="entry name" value="PEBP-like_sf"/>
</dbReference>
<dbReference type="PANTHER" id="PTHR11362:SF82">
    <property type="entry name" value="PHOSPHATIDYLETHANOLAMINE-BINDING PROTEIN 4"/>
    <property type="match status" value="1"/>
</dbReference>
<sequence length="259" mass="27327">MILQALAIAAAALTPTLAIPPPDSGFPEAPNDTALTVAFDAERPDGGVIVDEAALYGINVTANTPQLFVDPTSYHYPSLNNGDYTIIMVDPDASYPENPTNRFILHWMQPNMTQRDDAMPGTQRSLENATQPVVEYRRPSPPTNSSAHRYTVYAFQQPMDFTIPQQWEGLSNSNRSRFNLTSFIADTGLGEPAAANYFYVSNQTDVPGNFTAAPGGMYPGGDGTAATSGDPSSSSAGAAVVTGLGSIVGAGLVGFAALM</sequence>
<evidence type="ECO:0000313" key="3">
    <source>
        <dbReference type="EMBL" id="UJO23391.1"/>
    </source>
</evidence>
<dbReference type="GeneID" id="71993010"/>
<evidence type="ECO:0000313" key="4">
    <source>
        <dbReference type="Proteomes" id="UP000756132"/>
    </source>
</evidence>
<keyword evidence="4" id="KW-1185">Reference proteome</keyword>
<proteinExistence type="predicted"/>
<dbReference type="Gene3D" id="3.90.280.10">
    <property type="entry name" value="PEBP-like"/>
    <property type="match status" value="1"/>
</dbReference>
<dbReference type="CDD" id="cd00866">
    <property type="entry name" value="PEBP_euk"/>
    <property type="match status" value="1"/>
</dbReference>
<keyword evidence="2" id="KW-0732">Signal</keyword>
<evidence type="ECO:0000256" key="2">
    <source>
        <dbReference type="SAM" id="SignalP"/>
    </source>
</evidence>
<dbReference type="InterPro" id="IPR008914">
    <property type="entry name" value="PEBP"/>
</dbReference>
<protein>
    <submittedName>
        <fullName evidence="3">Phosphatidylethanolamine-binding</fullName>
    </submittedName>
</protein>
<keyword evidence="1" id="KW-0472">Membrane</keyword>
<gene>
    <name evidence="3" type="ORF">CLAFUR5_13132</name>
</gene>
<feature type="chain" id="PRO_5040433828" evidence="2">
    <location>
        <begin position="19"/>
        <end position="259"/>
    </location>
</feature>
<accession>A0A9Q8PIW5</accession>
<dbReference type="EMBL" id="CP090173">
    <property type="protein sequence ID" value="UJO23391.1"/>
    <property type="molecule type" value="Genomic_DNA"/>
</dbReference>
<keyword evidence="1" id="KW-0812">Transmembrane</keyword>